<dbReference type="EMBL" id="CCKQ01007708">
    <property type="protein sequence ID" value="CDW79115.1"/>
    <property type="molecule type" value="Genomic_DNA"/>
</dbReference>
<gene>
    <name evidence="11" type="primary">Contig5078.g228</name>
    <name evidence="11" type="ORF">STYLEM_8101</name>
</gene>
<dbReference type="PANTHER" id="PTHR45024">
    <property type="entry name" value="DEHYDROGENASES, SHORT CHAIN"/>
    <property type="match status" value="1"/>
</dbReference>
<evidence type="ECO:0000256" key="2">
    <source>
        <dbReference type="ARBA" id="ARBA00005005"/>
    </source>
</evidence>
<evidence type="ECO:0000256" key="8">
    <source>
        <dbReference type="RuleBase" id="RU000363"/>
    </source>
</evidence>
<feature type="region of interest" description="Disordered" evidence="9">
    <location>
        <begin position="303"/>
        <end position="336"/>
    </location>
</feature>
<evidence type="ECO:0000256" key="1">
    <source>
        <dbReference type="ARBA" id="ARBA00004275"/>
    </source>
</evidence>
<comment type="pathway">
    <text evidence="2">Lipid metabolism; fatty acid beta-oxidation.</text>
</comment>
<comment type="similarity">
    <text evidence="3 8">Belongs to the short-chain dehydrogenases/reductases (SDR) family.</text>
</comment>
<dbReference type="CDD" id="cd05353">
    <property type="entry name" value="hydroxyacyl-CoA-like_DH_SDR_c-like"/>
    <property type="match status" value="1"/>
</dbReference>
<dbReference type="InParanoid" id="A0A078AA23"/>
<keyword evidence="5" id="KW-0560">Oxidoreductase</keyword>
<dbReference type="SUPFAM" id="SSF55718">
    <property type="entry name" value="SCP-like"/>
    <property type="match status" value="1"/>
</dbReference>
<dbReference type="PANTHER" id="PTHR45024:SF2">
    <property type="entry name" value="SCP2 DOMAIN-CONTAINING PROTEIN"/>
    <property type="match status" value="1"/>
</dbReference>
<dbReference type="Gene3D" id="3.30.1050.10">
    <property type="entry name" value="SCP2 sterol-binding domain"/>
    <property type="match status" value="1"/>
</dbReference>
<protein>
    <recommendedName>
        <fullName evidence="10">Ketoreductase domain-containing protein</fullName>
    </recommendedName>
</protein>
<comment type="subcellular location">
    <subcellularLocation>
        <location evidence="1">Peroxisome</location>
    </subcellularLocation>
</comment>
<dbReference type="Proteomes" id="UP000039865">
    <property type="component" value="Unassembled WGS sequence"/>
</dbReference>
<dbReference type="FunFam" id="3.40.50.720:FF:000185">
    <property type="entry name" value="peroxisomal multifunctional enzyme type 2"/>
    <property type="match status" value="1"/>
</dbReference>
<dbReference type="SMART" id="SM00822">
    <property type="entry name" value="PKS_KR"/>
    <property type="match status" value="1"/>
</dbReference>
<dbReference type="InterPro" id="IPR036527">
    <property type="entry name" value="SCP2_sterol-bd_dom_sf"/>
</dbReference>
<proteinExistence type="inferred from homology"/>
<dbReference type="InterPro" id="IPR020904">
    <property type="entry name" value="Sc_DH/Rdtase_CS"/>
</dbReference>
<dbReference type="PRINTS" id="PR00080">
    <property type="entry name" value="SDRFAMILY"/>
</dbReference>
<evidence type="ECO:0000313" key="12">
    <source>
        <dbReference type="Proteomes" id="UP000039865"/>
    </source>
</evidence>
<keyword evidence="6" id="KW-0443">Lipid metabolism</keyword>
<dbReference type="InterPro" id="IPR002347">
    <property type="entry name" value="SDR_fam"/>
</dbReference>
<evidence type="ECO:0000256" key="3">
    <source>
        <dbReference type="ARBA" id="ARBA00006484"/>
    </source>
</evidence>
<dbReference type="GO" id="GO:0016491">
    <property type="term" value="F:oxidoreductase activity"/>
    <property type="evidence" value="ECO:0007669"/>
    <property type="project" value="UniProtKB-KW"/>
</dbReference>
<dbReference type="AlphaFoldDB" id="A0A078AA23"/>
<name>A0A078AA23_STYLE</name>
<organism evidence="11 12">
    <name type="scientific">Stylonychia lemnae</name>
    <name type="common">Ciliate</name>
    <dbReference type="NCBI Taxonomy" id="5949"/>
    <lineage>
        <taxon>Eukaryota</taxon>
        <taxon>Sar</taxon>
        <taxon>Alveolata</taxon>
        <taxon>Ciliophora</taxon>
        <taxon>Intramacronucleata</taxon>
        <taxon>Spirotrichea</taxon>
        <taxon>Stichotrichia</taxon>
        <taxon>Sporadotrichida</taxon>
        <taxon>Oxytrichidae</taxon>
        <taxon>Stylonychinae</taxon>
        <taxon>Stylonychia</taxon>
    </lineage>
</organism>
<evidence type="ECO:0000256" key="7">
    <source>
        <dbReference type="ARBA" id="ARBA00023140"/>
    </source>
</evidence>
<dbReference type="Pfam" id="PF00106">
    <property type="entry name" value="adh_short"/>
    <property type="match status" value="1"/>
</dbReference>
<feature type="domain" description="Ketoreductase" evidence="10">
    <location>
        <begin position="10"/>
        <end position="206"/>
    </location>
</feature>
<dbReference type="InterPro" id="IPR036291">
    <property type="entry name" value="NAD(P)-bd_dom_sf"/>
</dbReference>
<dbReference type="InterPro" id="IPR051687">
    <property type="entry name" value="Peroxisomal_Beta-Oxidation"/>
</dbReference>
<sequence length="465" mass="49665">MSAELRFDGKVAIVTGAGAGLGRAYAHLLAKRGAKVVVNDLGGSVSGEVKGTSTARPADVVVEEIKKLGGTAVANYDSVENGDKIVKTAVDAFGTVDIVINNAGILRDISMQKMTDNDWDLIMKVHLKGSYAVARAAWNIMREKGYGRIINTSSSAGIFGSFGQANYAAAKLGLHGFTQSLAKEGEKRNIKCNTIAPLAGTRMTETVMPKELVEALRPEYVAPLVAFLVHDTCPENGSLFEVGAGYICKDRFQRSEGVLFTPQDLTVENVSKNWSKIVDFTNGTIPTSNQDMMEKVMKNIEAAASQKGKEAPKQEAPNPAPVQQAPATTAPAASTGGLKPDEIFGMMKTFLDQGLGKPLIPKVAAVFAFEITKTKGGKVEAIYEIDLKNGQGDVKKGKPASADATFTMTEEDFEGVCLGKLNPQMAFMQGKMKIKGNMAKATKFTPELFPPPTAENLSKFKSAKL</sequence>
<keyword evidence="4" id="KW-0276">Fatty acid metabolism</keyword>
<evidence type="ECO:0000259" key="10">
    <source>
        <dbReference type="SMART" id="SM00822"/>
    </source>
</evidence>
<keyword evidence="12" id="KW-1185">Reference proteome</keyword>
<evidence type="ECO:0000313" key="11">
    <source>
        <dbReference type="EMBL" id="CDW79115.1"/>
    </source>
</evidence>
<dbReference type="Pfam" id="PF02036">
    <property type="entry name" value="SCP2"/>
    <property type="match status" value="1"/>
</dbReference>
<dbReference type="OrthoDB" id="421309at2759"/>
<evidence type="ECO:0000256" key="4">
    <source>
        <dbReference type="ARBA" id="ARBA00022832"/>
    </source>
</evidence>
<accession>A0A078AA23</accession>
<evidence type="ECO:0000256" key="6">
    <source>
        <dbReference type="ARBA" id="ARBA00023098"/>
    </source>
</evidence>
<evidence type="ECO:0000256" key="9">
    <source>
        <dbReference type="SAM" id="MobiDB-lite"/>
    </source>
</evidence>
<dbReference type="SUPFAM" id="SSF51735">
    <property type="entry name" value="NAD(P)-binding Rossmann-fold domains"/>
    <property type="match status" value="1"/>
</dbReference>
<dbReference type="Gene3D" id="3.40.50.720">
    <property type="entry name" value="NAD(P)-binding Rossmann-like Domain"/>
    <property type="match status" value="2"/>
</dbReference>
<dbReference type="FunCoup" id="A0A078AA23">
    <property type="interactions" value="213"/>
</dbReference>
<dbReference type="InterPro" id="IPR003033">
    <property type="entry name" value="SCP2_sterol-bd_dom"/>
</dbReference>
<dbReference type="PRINTS" id="PR00081">
    <property type="entry name" value="GDHRDH"/>
</dbReference>
<dbReference type="InterPro" id="IPR057326">
    <property type="entry name" value="KR_dom"/>
</dbReference>
<dbReference type="GO" id="GO:0006631">
    <property type="term" value="P:fatty acid metabolic process"/>
    <property type="evidence" value="ECO:0007669"/>
    <property type="project" value="UniProtKB-KW"/>
</dbReference>
<dbReference type="PROSITE" id="PS00061">
    <property type="entry name" value="ADH_SHORT"/>
    <property type="match status" value="1"/>
</dbReference>
<dbReference type="GO" id="GO:0005777">
    <property type="term" value="C:peroxisome"/>
    <property type="evidence" value="ECO:0007669"/>
    <property type="project" value="UniProtKB-SubCell"/>
</dbReference>
<evidence type="ECO:0000256" key="5">
    <source>
        <dbReference type="ARBA" id="ARBA00023002"/>
    </source>
</evidence>
<feature type="compositionally biased region" description="Low complexity" evidence="9">
    <location>
        <begin position="321"/>
        <end position="333"/>
    </location>
</feature>
<keyword evidence="7" id="KW-0576">Peroxisome</keyword>
<dbReference type="OMA" id="STNFFDM"/>
<reference evidence="11 12" key="1">
    <citation type="submission" date="2014-06" db="EMBL/GenBank/DDBJ databases">
        <authorList>
            <person name="Swart Estienne"/>
        </authorList>
    </citation>
    <scope>NUCLEOTIDE SEQUENCE [LARGE SCALE GENOMIC DNA]</scope>
    <source>
        <strain evidence="11 12">130c</strain>
    </source>
</reference>